<sequence>MTNAYLNVHIVDDVAILTLNRPGKLNAMDVATRVLLAQTIRRFGTGDRVRGIVLTGTGRAFSAGEDLQTVPSTYEELREAFATFHDITRAILEAKVPVIAAVNGIAVGGASEITLCCDARIGNPAAEYYQPENHRGIIISNASSFLMGRLVRNHAMRIILGSQRIGADEALRIGLLDEIAAPDELVNRAVEVVRQWNSDPRVTALHLSLLRPRPEDIEAAFAREDDAARQSWESGAFSEGIEGFWTSKNSALKNAAPSAPAQSN</sequence>
<comment type="similarity">
    <text evidence="2 6">Belongs to the enoyl-CoA hydratase/isomerase family.</text>
</comment>
<evidence type="ECO:0000256" key="2">
    <source>
        <dbReference type="ARBA" id="ARBA00005254"/>
    </source>
</evidence>
<dbReference type="PROSITE" id="PS00166">
    <property type="entry name" value="ENOYL_COA_HYDRATASE"/>
    <property type="match status" value="1"/>
</dbReference>
<comment type="catalytic activity">
    <reaction evidence="5">
        <text>a 4-saturated-(3S)-3-hydroxyacyl-CoA = a (3E)-enoyl-CoA + H2O</text>
        <dbReference type="Rhea" id="RHEA:20724"/>
        <dbReference type="ChEBI" id="CHEBI:15377"/>
        <dbReference type="ChEBI" id="CHEBI:58521"/>
        <dbReference type="ChEBI" id="CHEBI:137480"/>
        <dbReference type="EC" id="4.2.1.17"/>
    </reaction>
</comment>
<dbReference type="PANTHER" id="PTHR43802:SF1">
    <property type="entry name" value="IP11341P-RELATED"/>
    <property type="match status" value="1"/>
</dbReference>
<organism evidence="7 8">
    <name type="scientific">Hoyosella altamirensis</name>
    <dbReference type="NCBI Taxonomy" id="616997"/>
    <lineage>
        <taxon>Bacteria</taxon>
        <taxon>Bacillati</taxon>
        <taxon>Actinomycetota</taxon>
        <taxon>Actinomycetes</taxon>
        <taxon>Mycobacteriales</taxon>
        <taxon>Hoyosellaceae</taxon>
        <taxon>Hoyosella</taxon>
    </lineage>
</organism>
<dbReference type="Pfam" id="PF00378">
    <property type="entry name" value="ECH_1"/>
    <property type="match status" value="1"/>
</dbReference>
<proteinExistence type="inferred from homology"/>
<evidence type="ECO:0000256" key="1">
    <source>
        <dbReference type="ARBA" id="ARBA00002994"/>
    </source>
</evidence>
<keyword evidence="3" id="KW-0443">Lipid metabolism</keyword>
<dbReference type="InterPro" id="IPR001753">
    <property type="entry name" value="Enoyl-CoA_hydra/iso"/>
</dbReference>
<dbReference type="GO" id="GO:0004300">
    <property type="term" value="F:enoyl-CoA hydratase activity"/>
    <property type="evidence" value="ECO:0007669"/>
    <property type="project" value="UniProtKB-EC"/>
</dbReference>
<dbReference type="Proteomes" id="UP000567922">
    <property type="component" value="Unassembled WGS sequence"/>
</dbReference>
<dbReference type="SUPFAM" id="SSF52096">
    <property type="entry name" value="ClpP/crotonase"/>
    <property type="match status" value="1"/>
</dbReference>
<dbReference type="RefSeq" id="WP_064439057.1">
    <property type="nucleotide sequence ID" value="NZ_BDDI01000002.1"/>
</dbReference>
<keyword evidence="8" id="KW-1185">Reference proteome</keyword>
<gene>
    <name evidence="7" type="ORF">FHU29_001501</name>
</gene>
<evidence type="ECO:0000313" key="7">
    <source>
        <dbReference type="EMBL" id="MBB3037067.1"/>
    </source>
</evidence>
<comment type="function">
    <text evidence="1">Could possibly oxidize fatty acids using specific components.</text>
</comment>
<name>A0A839RL18_9ACTN</name>
<dbReference type="CDD" id="cd06558">
    <property type="entry name" value="crotonase-like"/>
    <property type="match status" value="1"/>
</dbReference>
<dbReference type="EC" id="4.2.1.17" evidence="7"/>
<dbReference type="AlphaFoldDB" id="A0A839RL18"/>
<comment type="caution">
    <text evidence="7">The sequence shown here is derived from an EMBL/GenBank/DDBJ whole genome shotgun (WGS) entry which is preliminary data.</text>
</comment>
<evidence type="ECO:0000256" key="3">
    <source>
        <dbReference type="ARBA" id="ARBA00022832"/>
    </source>
</evidence>
<evidence type="ECO:0000313" key="8">
    <source>
        <dbReference type="Proteomes" id="UP000567922"/>
    </source>
</evidence>
<accession>A0A839RL18</accession>
<keyword evidence="3" id="KW-0276">Fatty acid metabolism</keyword>
<comment type="catalytic activity">
    <reaction evidence="4">
        <text>a (3S)-3-hydroxyacyl-CoA = a (2E)-enoyl-CoA + H2O</text>
        <dbReference type="Rhea" id="RHEA:16105"/>
        <dbReference type="ChEBI" id="CHEBI:15377"/>
        <dbReference type="ChEBI" id="CHEBI:57318"/>
        <dbReference type="ChEBI" id="CHEBI:58856"/>
        <dbReference type="EC" id="4.2.1.17"/>
    </reaction>
</comment>
<dbReference type="InterPro" id="IPR029045">
    <property type="entry name" value="ClpP/crotonase-like_dom_sf"/>
</dbReference>
<evidence type="ECO:0000256" key="4">
    <source>
        <dbReference type="ARBA" id="ARBA00023709"/>
    </source>
</evidence>
<keyword evidence="7" id="KW-0456">Lyase</keyword>
<dbReference type="EMBL" id="JACHWS010000001">
    <property type="protein sequence ID" value="MBB3037067.1"/>
    <property type="molecule type" value="Genomic_DNA"/>
</dbReference>
<protein>
    <submittedName>
        <fullName evidence="7">Enoyl-CoA hydratase</fullName>
        <ecNumber evidence="7">4.2.1.17</ecNumber>
    </submittedName>
</protein>
<evidence type="ECO:0000256" key="6">
    <source>
        <dbReference type="RuleBase" id="RU003707"/>
    </source>
</evidence>
<dbReference type="GO" id="GO:0006631">
    <property type="term" value="P:fatty acid metabolic process"/>
    <property type="evidence" value="ECO:0007669"/>
    <property type="project" value="UniProtKB-KW"/>
</dbReference>
<dbReference type="PANTHER" id="PTHR43802">
    <property type="entry name" value="ENOYL-COA HYDRATASE"/>
    <property type="match status" value="1"/>
</dbReference>
<dbReference type="Gene3D" id="3.90.226.10">
    <property type="entry name" value="2-enoyl-CoA Hydratase, Chain A, domain 1"/>
    <property type="match status" value="1"/>
</dbReference>
<reference evidence="7 8" key="1">
    <citation type="submission" date="2020-08" db="EMBL/GenBank/DDBJ databases">
        <title>Sequencing the genomes of 1000 actinobacteria strains.</title>
        <authorList>
            <person name="Klenk H.-P."/>
        </authorList>
    </citation>
    <scope>NUCLEOTIDE SEQUENCE [LARGE SCALE GENOMIC DNA]</scope>
    <source>
        <strain evidence="7 8">DSM 45258</strain>
    </source>
</reference>
<evidence type="ECO:0000256" key="5">
    <source>
        <dbReference type="ARBA" id="ARBA00023717"/>
    </source>
</evidence>
<dbReference type="OrthoDB" id="9797151at2"/>
<dbReference type="InterPro" id="IPR018376">
    <property type="entry name" value="Enoyl-CoA_hyd/isom_CS"/>
</dbReference>